<feature type="transmembrane region" description="Helical" evidence="1">
    <location>
        <begin position="84"/>
        <end position="106"/>
    </location>
</feature>
<gene>
    <name evidence="2" type="ORF">PL11_006355</name>
</gene>
<evidence type="ECO:0008006" key="4">
    <source>
        <dbReference type="Google" id="ProtNLM"/>
    </source>
</evidence>
<dbReference type="eggNOG" id="COG4709">
    <property type="taxonomic scope" value="Bacteria"/>
</dbReference>
<dbReference type="Pfam" id="PF22564">
    <property type="entry name" value="HAAS"/>
    <property type="match status" value="1"/>
</dbReference>
<dbReference type="RefSeq" id="WP_035168134.1">
    <property type="nucleotide sequence ID" value="NZ_CP018906.1"/>
</dbReference>
<proteinExistence type="predicted"/>
<protein>
    <recommendedName>
        <fullName evidence="4">DUF1700 domain-containing protein</fullName>
    </recommendedName>
</protein>
<dbReference type="EMBL" id="CP018906">
    <property type="protein sequence ID" value="AQW21580.1"/>
    <property type="molecule type" value="Genomic_DNA"/>
</dbReference>
<feature type="transmembrane region" description="Helical" evidence="1">
    <location>
        <begin position="112"/>
        <end position="145"/>
    </location>
</feature>
<keyword evidence="1" id="KW-1133">Transmembrane helix</keyword>
<evidence type="ECO:0000256" key="1">
    <source>
        <dbReference type="SAM" id="Phobius"/>
    </source>
</evidence>
<accession>A0A1S6QJ01</accession>
<organism evidence="2 3">
    <name type="scientific">Lentilactobacillus curieae</name>
    <dbReference type="NCBI Taxonomy" id="1138822"/>
    <lineage>
        <taxon>Bacteria</taxon>
        <taxon>Bacillati</taxon>
        <taxon>Bacillota</taxon>
        <taxon>Bacilli</taxon>
        <taxon>Lactobacillales</taxon>
        <taxon>Lactobacillaceae</taxon>
        <taxon>Lentilactobacillus</taxon>
    </lineage>
</organism>
<evidence type="ECO:0000313" key="2">
    <source>
        <dbReference type="EMBL" id="AQW21580.1"/>
    </source>
</evidence>
<keyword evidence="1" id="KW-0812">Transmembrane</keyword>
<sequence length="207" mass="22703">MNKFIDELAEHLGQLSVEERQDAVEFYSEYLQDGNFTEYDDAVKELGTPKQLARKILADYSIKESDAAKDSNGRKKKPKSDAKTIWLIILALLSTPVTIPLAIGLVAAGFGVIIGILGIIFAFVMILGSLIILAGIAIFAGVTVLSAEVWTGIYYLGMGLAILGLFVVAVPIGKWLIDLLVHWTSVLSKWVYEKVVPKNRAEKRGNH</sequence>
<dbReference type="OrthoDB" id="2242293at2"/>
<keyword evidence="3" id="KW-1185">Reference proteome</keyword>
<dbReference type="AlphaFoldDB" id="A0A1S6QJ01"/>
<name>A0A1S6QJ01_9LACO</name>
<dbReference type="KEGG" id="lcu:PL11_006355"/>
<reference evidence="2 3" key="1">
    <citation type="journal article" date="2015" name="Genome Announc.">
        <title>Genome Sequence of Lactobacillus curieae CCTCC M 2011381T, a Novel Producer of Gamma-aminobutyric Acid.</title>
        <authorList>
            <person name="Wang Y."/>
            <person name="Wang Y."/>
            <person name="Lang C."/>
            <person name="Wei D."/>
            <person name="Xu P."/>
            <person name="Xie J."/>
        </authorList>
    </citation>
    <scope>NUCLEOTIDE SEQUENCE [LARGE SCALE GENOMIC DNA]</scope>
    <source>
        <strain evidence="2 3">CCTCC M 2011381</strain>
    </source>
</reference>
<feature type="transmembrane region" description="Helical" evidence="1">
    <location>
        <begin position="152"/>
        <end position="177"/>
    </location>
</feature>
<keyword evidence="1" id="KW-0472">Membrane</keyword>
<dbReference type="Proteomes" id="UP000030361">
    <property type="component" value="Chromosome"/>
</dbReference>
<evidence type="ECO:0000313" key="3">
    <source>
        <dbReference type="Proteomes" id="UP000030361"/>
    </source>
</evidence>